<dbReference type="InterPro" id="IPR003439">
    <property type="entry name" value="ABC_transporter-like_ATP-bd"/>
</dbReference>
<sequence length="255" mass="28884">MAKQEHNSNQELSMNPEEELIRFENVKLGYNQRPILHGINFKIRKGDYIGIIGPNGCGKSTFLKSILNLIVPMEGTIRMQGKKINRQIRNQLGYVPQDTKFSKEFPLSVSEAVLQGRYGIIGILKRPKKEDFEAVRLALHKVHMGKYAKRPIGHLSGGEQQKVMIARALARNPDIILMDEPTSALDYQMTQSVFTLIEELHDKYGLTVLMVHHDITLIRKHARRLVVLDGTIRYDGSPNTPIADEIIATAYNVSK</sequence>
<dbReference type="Pfam" id="PF00005">
    <property type="entry name" value="ABC_tran"/>
    <property type="match status" value="1"/>
</dbReference>
<evidence type="ECO:0000313" key="5">
    <source>
        <dbReference type="EMBL" id="UYP47793.1"/>
    </source>
</evidence>
<feature type="domain" description="ABC transporter" evidence="4">
    <location>
        <begin position="21"/>
        <end position="254"/>
    </location>
</feature>
<dbReference type="EMBL" id="CP104013">
    <property type="protein sequence ID" value="UYP47793.1"/>
    <property type="molecule type" value="Genomic_DNA"/>
</dbReference>
<dbReference type="CDD" id="cd03235">
    <property type="entry name" value="ABC_Metallic_Cations"/>
    <property type="match status" value="1"/>
</dbReference>
<keyword evidence="1" id="KW-0813">Transport</keyword>
<evidence type="ECO:0000256" key="3">
    <source>
        <dbReference type="ARBA" id="ARBA00022840"/>
    </source>
</evidence>
<keyword evidence="2" id="KW-0547">Nucleotide-binding</keyword>
<dbReference type="PROSITE" id="PS50893">
    <property type="entry name" value="ABC_TRANSPORTER_2"/>
    <property type="match status" value="1"/>
</dbReference>
<evidence type="ECO:0000256" key="1">
    <source>
        <dbReference type="ARBA" id="ARBA00022448"/>
    </source>
</evidence>
<accession>A0ABY6HWQ3</accession>
<keyword evidence="3 5" id="KW-0067">ATP-binding</keyword>
<dbReference type="GO" id="GO:0005524">
    <property type="term" value="F:ATP binding"/>
    <property type="evidence" value="ECO:0007669"/>
    <property type="project" value="UniProtKB-KW"/>
</dbReference>
<dbReference type="SMART" id="SM00382">
    <property type="entry name" value="AAA"/>
    <property type="match status" value="1"/>
</dbReference>
<dbReference type="InterPro" id="IPR050153">
    <property type="entry name" value="Metal_Ion_Import_ABC"/>
</dbReference>
<dbReference type="InterPro" id="IPR003593">
    <property type="entry name" value="AAA+_ATPase"/>
</dbReference>
<dbReference type="InterPro" id="IPR027417">
    <property type="entry name" value="P-loop_NTPase"/>
</dbReference>
<dbReference type="InterPro" id="IPR017871">
    <property type="entry name" value="ABC_transporter-like_CS"/>
</dbReference>
<dbReference type="Gene3D" id="3.40.50.300">
    <property type="entry name" value="P-loop containing nucleotide triphosphate hydrolases"/>
    <property type="match status" value="1"/>
</dbReference>
<dbReference type="SUPFAM" id="SSF52540">
    <property type="entry name" value="P-loop containing nucleoside triphosphate hydrolases"/>
    <property type="match status" value="1"/>
</dbReference>
<name>A0ABY6HWQ3_9ARCH</name>
<reference evidence="5" key="1">
    <citation type="submission" date="2022-09" db="EMBL/GenBank/DDBJ databases">
        <title>Actin cytoskeleton and complex cell architecture in an #Asgard archaeon.</title>
        <authorList>
            <person name="Ponce Toledo R.I."/>
            <person name="Schleper C."/>
            <person name="Rodrigues Oliveira T."/>
            <person name="Wollweber F."/>
            <person name="Xu J."/>
            <person name="Rittmann S."/>
            <person name="Klingl A."/>
            <person name="Pilhofer M."/>
        </authorList>
    </citation>
    <scope>NUCLEOTIDE SEQUENCE</scope>
    <source>
        <strain evidence="5">B-35</strain>
    </source>
</reference>
<evidence type="ECO:0000259" key="4">
    <source>
        <dbReference type="PROSITE" id="PS50893"/>
    </source>
</evidence>
<protein>
    <submittedName>
        <fullName evidence="5">ABC transporter ATP-binding protein</fullName>
    </submittedName>
</protein>
<dbReference type="PROSITE" id="PS00211">
    <property type="entry name" value="ABC_TRANSPORTER_1"/>
    <property type="match status" value="1"/>
</dbReference>
<organism evidence="5 6">
    <name type="scientific">Candidatus Lokiarchaeum ossiferum</name>
    <dbReference type="NCBI Taxonomy" id="2951803"/>
    <lineage>
        <taxon>Archaea</taxon>
        <taxon>Promethearchaeati</taxon>
        <taxon>Promethearchaeota</taxon>
        <taxon>Promethearchaeia</taxon>
        <taxon>Promethearchaeales</taxon>
        <taxon>Promethearchaeaceae</taxon>
        <taxon>Candidatus Lokiarchaeum</taxon>
    </lineage>
</organism>
<dbReference type="PANTHER" id="PTHR42734">
    <property type="entry name" value="METAL TRANSPORT SYSTEM ATP-BINDING PROTEIN TM_0124-RELATED"/>
    <property type="match status" value="1"/>
</dbReference>
<evidence type="ECO:0000256" key="2">
    <source>
        <dbReference type="ARBA" id="ARBA00022741"/>
    </source>
</evidence>
<gene>
    <name evidence="5" type="ORF">NEF87_004078</name>
</gene>
<dbReference type="Proteomes" id="UP001208689">
    <property type="component" value="Chromosome"/>
</dbReference>
<proteinExistence type="predicted"/>
<keyword evidence="6" id="KW-1185">Reference proteome</keyword>
<evidence type="ECO:0000313" key="6">
    <source>
        <dbReference type="Proteomes" id="UP001208689"/>
    </source>
</evidence>